<evidence type="ECO:0000256" key="7">
    <source>
        <dbReference type="ARBA" id="ARBA00023136"/>
    </source>
</evidence>
<dbReference type="InterPro" id="IPR023395">
    <property type="entry name" value="MCP_dom_sf"/>
</dbReference>
<dbReference type="Proteomes" id="UP000094336">
    <property type="component" value="Unassembled WGS sequence"/>
</dbReference>
<dbReference type="InterPro" id="IPR052217">
    <property type="entry name" value="Mito/Peroxisomal_Carrier"/>
</dbReference>
<dbReference type="GO" id="GO:0015217">
    <property type="term" value="F:ADP transmembrane transporter activity"/>
    <property type="evidence" value="ECO:0007669"/>
    <property type="project" value="TreeGrafter"/>
</dbReference>
<name>A0A1E3QQP7_9ASCO</name>
<keyword evidence="3 9" id="KW-0813">Transport</keyword>
<dbReference type="GO" id="GO:0006635">
    <property type="term" value="P:fatty acid beta-oxidation"/>
    <property type="evidence" value="ECO:0007669"/>
    <property type="project" value="EnsemblFungi"/>
</dbReference>
<evidence type="ECO:0000313" key="10">
    <source>
        <dbReference type="EMBL" id="ODQ79958.1"/>
    </source>
</evidence>
<dbReference type="GO" id="GO:0015867">
    <property type="term" value="P:ATP transport"/>
    <property type="evidence" value="ECO:0007669"/>
    <property type="project" value="EnsemblFungi"/>
</dbReference>
<dbReference type="RefSeq" id="XP_018985286.1">
    <property type="nucleotide sequence ID" value="XM_019132739.1"/>
</dbReference>
<dbReference type="GeneID" id="30150592"/>
<evidence type="ECO:0000256" key="8">
    <source>
        <dbReference type="PROSITE-ProRule" id="PRU00282"/>
    </source>
</evidence>
<evidence type="ECO:0008006" key="12">
    <source>
        <dbReference type="Google" id="ProtNLM"/>
    </source>
</evidence>
<dbReference type="GO" id="GO:0005778">
    <property type="term" value="C:peroxisomal membrane"/>
    <property type="evidence" value="ECO:0007669"/>
    <property type="project" value="EnsemblFungi"/>
</dbReference>
<evidence type="ECO:0000256" key="6">
    <source>
        <dbReference type="ARBA" id="ARBA00022989"/>
    </source>
</evidence>
<comment type="subcellular location">
    <subcellularLocation>
        <location evidence="1">Membrane</location>
        <topology evidence="1">Multi-pass membrane protein</topology>
    </subcellularLocation>
</comment>
<dbReference type="EMBL" id="KV454431">
    <property type="protein sequence ID" value="ODQ79958.1"/>
    <property type="molecule type" value="Genomic_DNA"/>
</dbReference>
<keyword evidence="5" id="KW-0677">Repeat</keyword>
<dbReference type="GO" id="GO:0007031">
    <property type="term" value="P:peroxisome organization"/>
    <property type="evidence" value="ECO:0007669"/>
    <property type="project" value="EnsemblFungi"/>
</dbReference>
<proteinExistence type="inferred from homology"/>
<sequence length="311" mass="34185">MSLTPAEKAASGALAAMVANASVYPLDLAKTVIQTQQHDNKEFKNTMDVFKKVYAKRGIPGLYHGLFSSLAGCAVQNFGYFYWYTVVRRVYASWVAKRGGSTSNSTSVELLLGMAAAAISNMFTLPVGVISTKQQTDPQQKSIIGVIQDIYKEDGITGFWAGLKVSQILCINPSITYGVFERLRTVAFQNRKHLKPWESFVAGMVSKTCATIATQPLIISKALLQKKHRSGSGKEAEDGAETGNRKFKTFNEALIYLYQTDGPRGLWKGVLPQLSKGVIVQGLLFSCKDQLDLVFIQLLQWISLQKAGALR</sequence>
<dbReference type="PANTHER" id="PTHR45939">
    <property type="entry name" value="PEROXISOMAL MEMBRANE PROTEIN PMP34-RELATED"/>
    <property type="match status" value="1"/>
</dbReference>
<gene>
    <name evidence="10" type="ORF">BABINDRAFT_8146</name>
</gene>
<dbReference type="AlphaFoldDB" id="A0A1E3QQP7"/>
<dbReference type="SUPFAM" id="SSF103506">
    <property type="entry name" value="Mitochondrial carrier"/>
    <property type="match status" value="1"/>
</dbReference>
<evidence type="ECO:0000256" key="1">
    <source>
        <dbReference type="ARBA" id="ARBA00004141"/>
    </source>
</evidence>
<comment type="similarity">
    <text evidence="2 9">Belongs to the mitochondrial carrier (TC 2.A.29) family.</text>
</comment>
<protein>
    <recommendedName>
        <fullName evidence="12">Mitochondrial carrier protein</fullName>
    </recommendedName>
</protein>
<reference evidence="11" key="1">
    <citation type="submission" date="2016-05" db="EMBL/GenBank/DDBJ databases">
        <title>Comparative genomics of biotechnologically important yeasts.</title>
        <authorList>
            <consortium name="DOE Joint Genome Institute"/>
            <person name="Riley R."/>
            <person name="Haridas S."/>
            <person name="Wolfe K.H."/>
            <person name="Lopes M.R."/>
            <person name="Hittinger C.T."/>
            <person name="Goker M."/>
            <person name="Salamov A."/>
            <person name="Wisecaver J."/>
            <person name="Long T.M."/>
            <person name="Aerts A.L."/>
            <person name="Barry K."/>
            <person name="Choi C."/>
            <person name="Clum A."/>
            <person name="Coughlan A.Y."/>
            <person name="Deshpande S."/>
            <person name="Douglass A.P."/>
            <person name="Hanson S.J."/>
            <person name="Klenk H.-P."/>
            <person name="Labutti K."/>
            <person name="Lapidus A."/>
            <person name="Lindquist E."/>
            <person name="Lipzen A."/>
            <person name="Meier-Kolthoff J.P."/>
            <person name="Ohm R.A."/>
            <person name="Otillar R.P."/>
            <person name="Pangilinan J."/>
            <person name="Peng Y."/>
            <person name="Rokas A."/>
            <person name="Rosa C.A."/>
            <person name="Scheuner C."/>
            <person name="Sibirny A.A."/>
            <person name="Slot J.C."/>
            <person name="Stielow J.B."/>
            <person name="Sun H."/>
            <person name="Kurtzman C.P."/>
            <person name="Blackwell M."/>
            <person name="Grigoriev I.V."/>
            <person name="Jeffries T.W."/>
        </authorList>
    </citation>
    <scope>NUCLEOTIDE SEQUENCE [LARGE SCALE GENOMIC DNA]</scope>
    <source>
        <strain evidence="11">NRRL Y-12698</strain>
    </source>
</reference>
<evidence type="ECO:0000256" key="3">
    <source>
        <dbReference type="ARBA" id="ARBA00022448"/>
    </source>
</evidence>
<evidence type="ECO:0000256" key="5">
    <source>
        <dbReference type="ARBA" id="ARBA00022737"/>
    </source>
</evidence>
<feature type="repeat" description="Solcar" evidence="8">
    <location>
        <begin position="3"/>
        <end position="90"/>
    </location>
</feature>
<evidence type="ECO:0000256" key="2">
    <source>
        <dbReference type="ARBA" id="ARBA00006375"/>
    </source>
</evidence>
<keyword evidence="11" id="KW-1185">Reference proteome</keyword>
<feature type="repeat" description="Solcar" evidence="8">
    <location>
        <begin position="194"/>
        <end position="294"/>
    </location>
</feature>
<dbReference type="STRING" id="984486.A0A1E3QQP7"/>
<evidence type="ECO:0000256" key="4">
    <source>
        <dbReference type="ARBA" id="ARBA00022692"/>
    </source>
</evidence>
<evidence type="ECO:0000256" key="9">
    <source>
        <dbReference type="RuleBase" id="RU000488"/>
    </source>
</evidence>
<accession>A0A1E3QQP7</accession>
<evidence type="ECO:0000313" key="11">
    <source>
        <dbReference type="Proteomes" id="UP000094336"/>
    </source>
</evidence>
<keyword evidence="4 8" id="KW-0812">Transmembrane</keyword>
<organism evidence="10 11">
    <name type="scientific">Babjeviella inositovora NRRL Y-12698</name>
    <dbReference type="NCBI Taxonomy" id="984486"/>
    <lineage>
        <taxon>Eukaryota</taxon>
        <taxon>Fungi</taxon>
        <taxon>Dikarya</taxon>
        <taxon>Ascomycota</taxon>
        <taxon>Saccharomycotina</taxon>
        <taxon>Pichiomycetes</taxon>
        <taxon>Serinales incertae sedis</taxon>
        <taxon>Babjeviella</taxon>
    </lineage>
</organism>
<feature type="repeat" description="Solcar" evidence="8">
    <location>
        <begin position="104"/>
        <end position="186"/>
    </location>
</feature>
<dbReference type="Pfam" id="PF00153">
    <property type="entry name" value="Mito_carr"/>
    <property type="match status" value="3"/>
</dbReference>
<dbReference type="PROSITE" id="PS50920">
    <property type="entry name" value="SOLCAR"/>
    <property type="match status" value="3"/>
</dbReference>
<dbReference type="Gene3D" id="1.50.40.10">
    <property type="entry name" value="Mitochondrial carrier domain"/>
    <property type="match status" value="1"/>
</dbReference>
<keyword evidence="6" id="KW-1133">Transmembrane helix</keyword>
<keyword evidence="7 8" id="KW-0472">Membrane</keyword>
<dbReference type="OrthoDB" id="446044at2759"/>
<dbReference type="InterPro" id="IPR018108">
    <property type="entry name" value="MCP_transmembrane"/>
</dbReference>
<dbReference type="PANTHER" id="PTHR45939:SF1">
    <property type="entry name" value="MITOCHONDRIAL THIAMINE PYROPHOSPHATE CARRIER 1-RELATED"/>
    <property type="match status" value="1"/>
</dbReference>